<proteinExistence type="predicted"/>
<dbReference type="InParanoid" id="A0A0C9ZEM1"/>
<feature type="compositionally biased region" description="Polar residues" evidence="1">
    <location>
        <begin position="100"/>
        <end position="117"/>
    </location>
</feature>
<evidence type="ECO:0000256" key="1">
    <source>
        <dbReference type="SAM" id="MobiDB-lite"/>
    </source>
</evidence>
<name>A0A0C9ZEM1_9AGAM</name>
<reference evidence="3" key="2">
    <citation type="submission" date="2015-01" db="EMBL/GenBank/DDBJ databases">
        <title>Evolutionary Origins and Diversification of the Mycorrhizal Mutualists.</title>
        <authorList>
            <consortium name="DOE Joint Genome Institute"/>
            <consortium name="Mycorrhizal Genomics Consortium"/>
            <person name="Kohler A."/>
            <person name="Kuo A."/>
            <person name="Nagy L.G."/>
            <person name="Floudas D."/>
            <person name="Copeland A."/>
            <person name="Barry K.W."/>
            <person name="Cichocki N."/>
            <person name="Veneault-Fourrey C."/>
            <person name="LaButti K."/>
            <person name="Lindquist E.A."/>
            <person name="Lipzen A."/>
            <person name="Lundell T."/>
            <person name="Morin E."/>
            <person name="Murat C."/>
            <person name="Riley R."/>
            <person name="Ohm R."/>
            <person name="Sun H."/>
            <person name="Tunlid A."/>
            <person name="Henrissat B."/>
            <person name="Grigoriev I.V."/>
            <person name="Hibbett D.S."/>
            <person name="Martin F."/>
        </authorList>
    </citation>
    <scope>NUCLEOTIDE SEQUENCE [LARGE SCALE GENOMIC DNA]</scope>
    <source>
        <strain evidence="3">UH-Slu-Lm8-n1</strain>
    </source>
</reference>
<feature type="region of interest" description="Disordered" evidence="1">
    <location>
        <begin position="85"/>
        <end position="131"/>
    </location>
</feature>
<accession>A0A0C9ZEM1</accession>
<reference evidence="2 3" key="1">
    <citation type="submission" date="2014-04" db="EMBL/GenBank/DDBJ databases">
        <authorList>
            <consortium name="DOE Joint Genome Institute"/>
            <person name="Kuo A."/>
            <person name="Ruytinx J."/>
            <person name="Rineau F."/>
            <person name="Colpaert J."/>
            <person name="Kohler A."/>
            <person name="Nagy L.G."/>
            <person name="Floudas D."/>
            <person name="Copeland A."/>
            <person name="Barry K.W."/>
            <person name="Cichocki N."/>
            <person name="Veneault-Fourrey C."/>
            <person name="LaButti K."/>
            <person name="Lindquist E.A."/>
            <person name="Lipzen A."/>
            <person name="Lundell T."/>
            <person name="Morin E."/>
            <person name="Murat C."/>
            <person name="Sun H."/>
            <person name="Tunlid A."/>
            <person name="Henrissat B."/>
            <person name="Grigoriev I.V."/>
            <person name="Hibbett D.S."/>
            <person name="Martin F."/>
            <person name="Nordberg H.P."/>
            <person name="Cantor M.N."/>
            <person name="Hua S.X."/>
        </authorList>
    </citation>
    <scope>NUCLEOTIDE SEQUENCE [LARGE SCALE GENOMIC DNA]</scope>
    <source>
        <strain evidence="2 3">UH-Slu-Lm8-n1</strain>
    </source>
</reference>
<feature type="compositionally biased region" description="Low complexity" evidence="1">
    <location>
        <begin position="121"/>
        <end position="131"/>
    </location>
</feature>
<feature type="compositionally biased region" description="Basic and acidic residues" evidence="1">
    <location>
        <begin position="86"/>
        <end position="99"/>
    </location>
</feature>
<protein>
    <submittedName>
        <fullName evidence="2">Uncharacterized protein</fullName>
    </submittedName>
</protein>
<dbReference type="Proteomes" id="UP000054485">
    <property type="component" value="Unassembled WGS sequence"/>
</dbReference>
<evidence type="ECO:0000313" key="3">
    <source>
        <dbReference type="Proteomes" id="UP000054485"/>
    </source>
</evidence>
<dbReference type="EMBL" id="KN835578">
    <property type="protein sequence ID" value="KIK35910.1"/>
    <property type="molecule type" value="Genomic_DNA"/>
</dbReference>
<dbReference type="AlphaFoldDB" id="A0A0C9ZEM1"/>
<dbReference type="OrthoDB" id="2670009at2759"/>
<feature type="region of interest" description="Disordered" evidence="1">
    <location>
        <begin position="239"/>
        <end position="269"/>
    </location>
</feature>
<dbReference type="HOGENOM" id="CLU_1035032_0_0_1"/>
<organism evidence="2 3">
    <name type="scientific">Suillus luteus UH-Slu-Lm8-n1</name>
    <dbReference type="NCBI Taxonomy" id="930992"/>
    <lineage>
        <taxon>Eukaryota</taxon>
        <taxon>Fungi</taxon>
        <taxon>Dikarya</taxon>
        <taxon>Basidiomycota</taxon>
        <taxon>Agaricomycotina</taxon>
        <taxon>Agaricomycetes</taxon>
        <taxon>Agaricomycetidae</taxon>
        <taxon>Boletales</taxon>
        <taxon>Suillineae</taxon>
        <taxon>Suillaceae</taxon>
        <taxon>Suillus</taxon>
    </lineage>
</organism>
<keyword evidence="3" id="KW-1185">Reference proteome</keyword>
<sequence>MQPTAANMKPLSLSDNNKLVAAYSHALRAITALLTRAGVFLVSLGIDGHVVSRGIASLADALKEFQCIATIVEDWVEHMINNQNNTHEDPVESEKKAEHSTASPRTPPRSTCPNQSPYLGPTPAAPSTATPYRVSTPWSAFPQSLPQVTSPFRRDIQNTPLSIRNAPTLFNHMRAVPTYQTPARTLGLFGSPMTSRVTTPFAYGGHLSSINTPRPIPPSFWRPTPKAHAIKLMVPDNARHRKKAGKENEEEVGVSVVSAASRPTPSPSW</sequence>
<gene>
    <name evidence="2" type="ORF">CY34DRAFT_552015</name>
</gene>
<evidence type="ECO:0000313" key="2">
    <source>
        <dbReference type="EMBL" id="KIK35910.1"/>
    </source>
</evidence>